<keyword evidence="1" id="KW-0805">Transcription regulation</keyword>
<reference evidence="4 5" key="1">
    <citation type="submission" date="2016-08" db="EMBL/GenBank/DDBJ databases">
        <title>Draft genome of Amylibacter sp. strain 4G11.</title>
        <authorList>
            <person name="Wong S.-K."/>
            <person name="Hamasaki K."/>
            <person name="Yoshizawa S."/>
        </authorList>
    </citation>
    <scope>NUCLEOTIDE SEQUENCE [LARGE SCALE GENOMIC DNA]</scope>
    <source>
        <strain evidence="4 5">4G11</strain>
    </source>
</reference>
<dbReference type="PROSITE" id="PS01124">
    <property type="entry name" value="HTH_ARAC_FAMILY_2"/>
    <property type="match status" value="1"/>
</dbReference>
<evidence type="ECO:0000259" key="3">
    <source>
        <dbReference type="PROSITE" id="PS01124"/>
    </source>
</evidence>
<dbReference type="InterPro" id="IPR018060">
    <property type="entry name" value="HTH_AraC"/>
</dbReference>
<dbReference type="RefSeq" id="WP_099592690.1">
    <property type="nucleotide sequence ID" value="NZ_MDGM01000012.1"/>
</dbReference>
<dbReference type="Gene3D" id="1.10.10.60">
    <property type="entry name" value="Homeodomain-like"/>
    <property type="match status" value="1"/>
</dbReference>
<dbReference type="InterPro" id="IPR011051">
    <property type="entry name" value="RmlC_Cupin_sf"/>
</dbReference>
<dbReference type="InterPro" id="IPR009057">
    <property type="entry name" value="Homeodomain-like_sf"/>
</dbReference>
<proteinExistence type="predicted"/>
<dbReference type="Pfam" id="PF12833">
    <property type="entry name" value="HTH_18"/>
    <property type="match status" value="1"/>
</dbReference>
<dbReference type="GO" id="GO:0003700">
    <property type="term" value="F:DNA-binding transcription factor activity"/>
    <property type="evidence" value="ECO:0007669"/>
    <property type="project" value="InterPro"/>
</dbReference>
<dbReference type="EMBL" id="MDGM01000012">
    <property type="protein sequence ID" value="PIB24364.1"/>
    <property type="molecule type" value="Genomic_DNA"/>
</dbReference>
<dbReference type="SUPFAM" id="SSF46689">
    <property type="entry name" value="Homeodomain-like"/>
    <property type="match status" value="2"/>
</dbReference>
<sequence>MTNTEPASYCFFQSLEPRPATRACFDRDYLIYAKTGALRVTINGESWLLAPSFAAWVPANTPMLVEISKPVTACSILARPGFCTLMPNTPIAFQMSPMTRHMVQHCKEWGKDNDHPPEAENFFQALLNACAALANSAIDIKRPFSHDPVLQKAIDFSDAHLSKKITAQDVARATNQSERTIQRRFSQNLGITWSQLVTQLRMIHGVQLLAEGDLSIIQISGECGYQSLSAFNRAFLKFANCTPSEFRKTLE</sequence>
<dbReference type="GO" id="GO:0043565">
    <property type="term" value="F:sequence-specific DNA binding"/>
    <property type="evidence" value="ECO:0007669"/>
    <property type="project" value="InterPro"/>
</dbReference>
<dbReference type="PANTHER" id="PTHR11019">
    <property type="entry name" value="HTH-TYPE TRANSCRIPTIONAL REGULATOR NIMR"/>
    <property type="match status" value="1"/>
</dbReference>
<dbReference type="SMART" id="SM00342">
    <property type="entry name" value="HTH_ARAC"/>
    <property type="match status" value="1"/>
</dbReference>
<gene>
    <name evidence="4" type="ORF">BFP76_03885</name>
</gene>
<feature type="domain" description="HTH araC/xylS-type" evidence="3">
    <location>
        <begin position="151"/>
        <end position="249"/>
    </location>
</feature>
<dbReference type="Proteomes" id="UP000231516">
    <property type="component" value="Unassembled WGS sequence"/>
</dbReference>
<evidence type="ECO:0000313" key="5">
    <source>
        <dbReference type="Proteomes" id="UP000231516"/>
    </source>
</evidence>
<keyword evidence="2" id="KW-0804">Transcription</keyword>
<evidence type="ECO:0000256" key="2">
    <source>
        <dbReference type="ARBA" id="ARBA00023163"/>
    </source>
</evidence>
<protein>
    <recommendedName>
        <fullName evidence="3">HTH araC/xylS-type domain-containing protein</fullName>
    </recommendedName>
</protein>
<accession>A0A2G5K6M9</accession>
<dbReference type="AlphaFoldDB" id="A0A2G5K6M9"/>
<dbReference type="PANTHER" id="PTHR11019:SF190">
    <property type="entry name" value="ARAC-FAMILY REGULATORY PROTEIN"/>
    <property type="match status" value="1"/>
</dbReference>
<organism evidence="4 5">
    <name type="scientific">Paramylibacter kogurei</name>
    <dbReference type="NCBI Taxonomy" id="1889778"/>
    <lineage>
        <taxon>Bacteria</taxon>
        <taxon>Pseudomonadati</taxon>
        <taxon>Pseudomonadota</taxon>
        <taxon>Alphaproteobacteria</taxon>
        <taxon>Rhodobacterales</taxon>
        <taxon>Paracoccaceae</taxon>
        <taxon>Paramylibacter</taxon>
    </lineage>
</organism>
<dbReference type="SUPFAM" id="SSF51182">
    <property type="entry name" value="RmlC-like cupins"/>
    <property type="match status" value="1"/>
</dbReference>
<evidence type="ECO:0000313" key="4">
    <source>
        <dbReference type="EMBL" id="PIB24364.1"/>
    </source>
</evidence>
<name>A0A2G5K6M9_9RHOB</name>
<evidence type="ECO:0000256" key="1">
    <source>
        <dbReference type="ARBA" id="ARBA00023015"/>
    </source>
</evidence>
<comment type="caution">
    <text evidence="4">The sequence shown here is derived from an EMBL/GenBank/DDBJ whole genome shotgun (WGS) entry which is preliminary data.</text>
</comment>
<keyword evidence="5" id="KW-1185">Reference proteome</keyword>
<dbReference type="OrthoDB" id="9816011at2"/>